<reference evidence="7 8" key="1">
    <citation type="journal article" date="2018" name="Biotechnol. Biofuels">
        <title>Integrative visual omics of the white-rot fungus Polyporus brumalis exposes the biotechnological potential of its oxidative enzymes for delignifying raw plant biomass.</title>
        <authorList>
            <person name="Miyauchi S."/>
            <person name="Rancon A."/>
            <person name="Drula E."/>
            <person name="Hage H."/>
            <person name="Chaduli D."/>
            <person name="Favel A."/>
            <person name="Grisel S."/>
            <person name="Henrissat B."/>
            <person name="Herpoel-Gimbert I."/>
            <person name="Ruiz-Duenas F.J."/>
            <person name="Chevret D."/>
            <person name="Hainaut M."/>
            <person name="Lin J."/>
            <person name="Wang M."/>
            <person name="Pangilinan J."/>
            <person name="Lipzen A."/>
            <person name="Lesage-Meessen L."/>
            <person name="Navarro D."/>
            <person name="Riley R."/>
            <person name="Grigoriev I.V."/>
            <person name="Zhou S."/>
            <person name="Raouche S."/>
            <person name="Rosso M.N."/>
        </authorList>
    </citation>
    <scope>NUCLEOTIDE SEQUENCE [LARGE SCALE GENOMIC DNA]</scope>
    <source>
        <strain evidence="7 8">BRFM 1820</strain>
    </source>
</reference>
<dbReference type="InterPro" id="IPR001876">
    <property type="entry name" value="Znf_RanBP2"/>
</dbReference>
<name>A0A371DP46_9APHY</name>
<feature type="compositionally biased region" description="Polar residues" evidence="5">
    <location>
        <begin position="576"/>
        <end position="589"/>
    </location>
</feature>
<evidence type="ECO:0000259" key="6">
    <source>
        <dbReference type="PROSITE" id="PS50199"/>
    </source>
</evidence>
<dbReference type="InterPro" id="IPR036443">
    <property type="entry name" value="Znf_RanBP2_sf"/>
</dbReference>
<accession>A0A371DP46</accession>
<organism evidence="7 8">
    <name type="scientific">Lentinus brumalis</name>
    <dbReference type="NCBI Taxonomy" id="2498619"/>
    <lineage>
        <taxon>Eukaryota</taxon>
        <taxon>Fungi</taxon>
        <taxon>Dikarya</taxon>
        <taxon>Basidiomycota</taxon>
        <taxon>Agaricomycotina</taxon>
        <taxon>Agaricomycetes</taxon>
        <taxon>Polyporales</taxon>
        <taxon>Polyporaceae</taxon>
        <taxon>Lentinus</taxon>
    </lineage>
</organism>
<evidence type="ECO:0000256" key="2">
    <source>
        <dbReference type="ARBA" id="ARBA00022771"/>
    </source>
</evidence>
<feature type="compositionally biased region" description="Pro residues" evidence="5">
    <location>
        <begin position="102"/>
        <end position="119"/>
    </location>
</feature>
<dbReference type="Gene3D" id="4.10.1060.10">
    <property type="entry name" value="Zinc finger, RanBP2-type"/>
    <property type="match status" value="1"/>
</dbReference>
<feature type="compositionally biased region" description="Polar residues" evidence="5">
    <location>
        <begin position="480"/>
        <end position="500"/>
    </location>
</feature>
<dbReference type="EMBL" id="KZ857385">
    <property type="protein sequence ID" value="RDX54289.1"/>
    <property type="molecule type" value="Genomic_DNA"/>
</dbReference>
<evidence type="ECO:0000256" key="3">
    <source>
        <dbReference type="ARBA" id="ARBA00022833"/>
    </source>
</evidence>
<feature type="domain" description="RanBP2-type" evidence="6">
    <location>
        <begin position="754"/>
        <end position="782"/>
    </location>
</feature>
<dbReference type="PROSITE" id="PS01358">
    <property type="entry name" value="ZF_RANBP2_1"/>
    <property type="match status" value="1"/>
</dbReference>
<keyword evidence="3" id="KW-0862">Zinc</keyword>
<sequence>MSSGAVRTNTSRRHTRHNNASPYSRPGARSATNKKPSGWSLTGLLNYFNPFSSHSEEVSAPPEGDAAARLAARGQALENQELGSSTRDRSVRPEQEQEHHQPPQPPQPPPVTSQSPSPPMNGDNRTSPRSDDSQAEANLKKVQQFLGEKGGRPLNHVELAGLVHLLQASVEDDDEQPEPFRFSKSPSTPLRGNTPTINFMSPSTSEQMVSAAGTAAQGARKTLARNPMGVYRWQGGGSARPRNRYQSPSFGSAPSRSTIKLAPEKPKADSKRRRVGEDATTSSPQRAGSTNGVNGSLPTSASAPAALNSQSGSTANGRPNGAPVSAPPSTPRIRTNGIKHTTPAVPSPLRQAWGNSDSPPQSSHSHPTSKPTRAASFMTELIKEVTPPKKPAFANPYEAANPMVKPAPKKQPVRRTRTAAKAEAEAKKKEPELTPQAIIEATVPKGSKRSRPPPELIGVKSPEKRVTSPPESSAPRRSTRLNGSEPSANGVNGASKTRTVTVEEVSDEDQPSPTKKARTTKPPPPPTRTYPVTVEEVDDVEMSSASSSKAGSSASYTLPSEIIEPSDEKPEKKRSTSPTPTFSVGSGTHRSAFPIKSSAPKAPSKLRFSVQADNDEKMETDAAPAAAPALASIPASGNATMVLPPFTPATMALEKPKDVRALVAAMPEHELPKYTFQLPLSTFKALSSLPKYDFSKAPAPSTTSGSFNWAAAGMKAPSKPAGDSWTCSADKCTPKAAVQGFNWAAAGIKPPPKPAGAQWTCSVCMLSNPADASKCTVCDSPR</sequence>
<evidence type="ECO:0000313" key="7">
    <source>
        <dbReference type="EMBL" id="RDX54289.1"/>
    </source>
</evidence>
<keyword evidence="1" id="KW-0479">Metal-binding</keyword>
<dbReference type="SMART" id="SM00547">
    <property type="entry name" value="ZnF_RBZ"/>
    <property type="match status" value="1"/>
</dbReference>
<feature type="region of interest" description="Disordered" evidence="5">
    <location>
        <begin position="1"/>
        <end position="136"/>
    </location>
</feature>
<gene>
    <name evidence="7" type="ORF">OH76DRAFT_1461866</name>
</gene>
<keyword evidence="2 4" id="KW-0863">Zinc-finger</keyword>
<evidence type="ECO:0000256" key="4">
    <source>
        <dbReference type="PROSITE-ProRule" id="PRU00322"/>
    </source>
</evidence>
<protein>
    <recommendedName>
        <fullName evidence="6">RanBP2-type domain-containing protein</fullName>
    </recommendedName>
</protein>
<dbReference type="OrthoDB" id="79830at2759"/>
<feature type="compositionally biased region" description="Basic and acidic residues" evidence="5">
    <location>
        <begin position="420"/>
        <end position="432"/>
    </location>
</feature>
<keyword evidence="8" id="KW-1185">Reference proteome</keyword>
<dbReference type="GO" id="GO:0008270">
    <property type="term" value="F:zinc ion binding"/>
    <property type="evidence" value="ECO:0007669"/>
    <property type="project" value="UniProtKB-KW"/>
</dbReference>
<feature type="compositionally biased region" description="Low complexity" evidence="5">
    <location>
        <begin position="296"/>
        <end position="309"/>
    </location>
</feature>
<feature type="region of interest" description="Disordered" evidence="5">
    <location>
        <begin position="217"/>
        <end position="604"/>
    </location>
</feature>
<feature type="compositionally biased region" description="Low complexity" evidence="5">
    <location>
        <begin position="356"/>
        <end position="372"/>
    </location>
</feature>
<dbReference type="Pfam" id="PF00641">
    <property type="entry name" value="Zn_ribbon_RanBP"/>
    <property type="match status" value="1"/>
</dbReference>
<feature type="compositionally biased region" description="Basic residues" evidence="5">
    <location>
        <begin position="407"/>
        <end position="418"/>
    </location>
</feature>
<feature type="compositionally biased region" description="Polar residues" evidence="5">
    <location>
        <begin position="244"/>
        <end position="258"/>
    </location>
</feature>
<dbReference type="Proteomes" id="UP000256964">
    <property type="component" value="Unassembled WGS sequence"/>
</dbReference>
<evidence type="ECO:0000313" key="8">
    <source>
        <dbReference type="Proteomes" id="UP000256964"/>
    </source>
</evidence>
<feature type="compositionally biased region" description="Low complexity" evidence="5">
    <location>
        <begin position="60"/>
        <end position="78"/>
    </location>
</feature>
<proteinExistence type="predicted"/>
<feature type="region of interest" description="Disordered" evidence="5">
    <location>
        <begin position="171"/>
        <end position="194"/>
    </location>
</feature>
<evidence type="ECO:0000256" key="5">
    <source>
        <dbReference type="SAM" id="MobiDB-lite"/>
    </source>
</evidence>
<feature type="compositionally biased region" description="Polar residues" evidence="5">
    <location>
        <begin position="184"/>
        <end position="194"/>
    </location>
</feature>
<feature type="compositionally biased region" description="Basic and acidic residues" evidence="5">
    <location>
        <begin position="86"/>
        <end position="101"/>
    </location>
</feature>
<dbReference type="AlphaFoldDB" id="A0A371DP46"/>
<evidence type="ECO:0000256" key="1">
    <source>
        <dbReference type="ARBA" id="ARBA00022723"/>
    </source>
</evidence>
<dbReference type="PROSITE" id="PS50199">
    <property type="entry name" value="ZF_RANBP2_2"/>
    <property type="match status" value="1"/>
</dbReference>
<dbReference type="SUPFAM" id="SSF90209">
    <property type="entry name" value="Ran binding protein zinc finger-like"/>
    <property type="match status" value="1"/>
</dbReference>
<feature type="compositionally biased region" description="Polar residues" evidence="5">
    <location>
        <begin position="279"/>
        <end position="294"/>
    </location>
</feature>
<feature type="compositionally biased region" description="Low complexity" evidence="5">
    <location>
        <begin position="543"/>
        <end position="555"/>
    </location>
</feature>
<dbReference type="STRING" id="139420.A0A371DP46"/>